<accession>A0ABW8D4R5</accession>
<feature type="domain" description="Methyltransferase type 11" evidence="1">
    <location>
        <begin position="79"/>
        <end position="127"/>
    </location>
</feature>
<gene>
    <name evidence="2" type="ORF">ACD661_03830</name>
</gene>
<name>A0ABW8D4R5_9GAMM</name>
<protein>
    <submittedName>
        <fullName evidence="2">Methyltransferase domain-containing protein</fullName>
    </submittedName>
</protein>
<organism evidence="2 3">
    <name type="scientific">Legionella lytica</name>
    <dbReference type="NCBI Taxonomy" id="96232"/>
    <lineage>
        <taxon>Bacteria</taxon>
        <taxon>Pseudomonadati</taxon>
        <taxon>Pseudomonadota</taxon>
        <taxon>Gammaproteobacteria</taxon>
        <taxon>Legionellales</taxon>
        <taxon>Legionellaceae</taxon>
        <taxon>Legionella</taxon>
    </lineage>
</organism>
<dbReference type="InterPro" id="IPR029063">
    <property type="entry name" value="SAM-dependent_MTases_sf"/>
</dbReference>
<keyword evidence="2" id="KW-0489">Methyltransferase</keyword>
<dbReference type="RefSeq" id="WP_400186436.1">
    <property type="nucleotide sequence ID" value="NZ_JBGORX010000001.1"/>
</dbReference>
<reference evidence="2 3" key="1">
    <citation type="submission" date="2024-08" db="EMBL/GenBank/DDBJ databases">
        <title>Draft Genome Sequence of Legionella lytica strain DSB2004, Isolated From a Fire Sprinkler System.</title>
        <authorList>
            <person name="Everhart A.D."/>
            <person name="Kidane D.T."/>
            <person name="Farone A.L."/>
            <person name="Farone M.B."/>
        </authorList>
    </citation>
    <scope>NUCLEOTIDE SEQUENCE [LARGE SCALE GENOMIC DNA]</scope>
    <source>
        <strain evidence="2 3">DSB2004</strain>
    </source>
</reference>
<evidence type="ECO:0000313" key="3">
    <source>
        <dbReference type="Proteomes" id="UP001615550"/>
    </source>
</evidence>
<keyword evidence="3" id="KW-1185">Reference proteome</keyword>
<dbReference type="Pfam" id="PF08241">
    <property type="entry name" value="Methyltransf_11"/>
    <property type="match status" value="1"/>
</dbReference>
<proteinExistence type="predicted"/>
<dbReference type="InterPro" id="IPR013216">
    <property type="entry name" value="Methyltransf_11"/>
</dbReference>
<keyword evidence="2" id="KW-0808">Transferase</keyword>
<dbReference type="GO" id="GO:0032259">
    <property type="term" value="P:methylation"/>
    <property type="evidence" value="ECO:0007669"/>
    <property type="project" value="UniProtKB-KW"/>
</dbReference>
<evidence type="ECO:0000313" key="2">
    <source>
        <dbReference type="EMBL" id="MFJ1267687.1"/>
    </source>
</evidence>
<dbReference type="SUPFAM" id="SSF53335">
    <property type="entry name" value="S-adenosyl-L-methionine-dependent methyltransferases"/>
    <property type="match status" value="1"/>
</dbReference>
<sequence>MLIKQQKRYYRALNKWFQSPLGLFAAHEFSINLEATGQHVYGDTLIQLGNCGDNLWLDKLDFESKWIVSPFALSHQVHIESELNHLPLNANSIDCVVAPLSLEPFNMGSSLIDEIDRVLKPMGHVILLCINPWSLWGGAIKCGLLTCYNDHNIKMRTPFNLNRMFIQRGYRQVSLSNFCYLPPVNRASVIKKLTFLDEIGKMLWPYPSGFYCYIAQKYQVIHPTLTLRSLSQPINDYQSSLQPVTLTSTK</sequence>
<comment type="caution">
    <text evidence="2">The sequence shown here is derived from an EMBL/GenBank/DDBJ whole genome shotgun (WGS) entry which is preliminary data.</text>
</comment>
<evidence type="ECO:0000259" key="1">
    <source>
        <dbReference type="Pfam" id="PF08241"/>
    </source>
</evidence>
<dbReference type="EMBL" id="JBGORX010000001">
    <property type="protein sequence ID" value="MFJ1267687.1"/>
    <property type="molecule type" value="Genomic_DNA"/>
</dbReference>
<dbReference type="Gene3D" id="3.40.50.150">
    <property type="entry name" value="Vaccinia Virus protein VP39"/>
    <property type="match status" value="1"/>
</dbReference>
<dbReference type="GO" id="GO:0008168">
    <property type="term" value="F:methyltransferase activity"/>
    <property type="evidence" value="ECO:0007669"/>
    <property type="project" value="UniProtKB-KW"/>
</dbReference>
<dbReference type="Proteomes" id="UP001615550">
    <property type="component" value="Unassembled WGS sequence"/>
</dbReference>